<keyword evidence="3" id="KW-1185">Reference proteome</keyword>
<sequence>MVQDEDHRACRLASVVPVPVRAAVIVPTQARPDYLAVALASLAPQVTAAGARLLVVDDGPGEETRRVTLAHGAEYVAHERPSGLNAARNTGIAAAADADLLVFVDDDVEVRDGWLPALLAAAEELPEDVGVLTGPIRARFEDHRFWRCGREGAPVTELDLGPVDVDAPHAWGANMTVRRSAVERVGAFDESRHLYGDEQEWQDRWRAVGGRIRYVAAAALDHRRAGDDARMRSLMRAAFRRGRASRRFDAFKRTQPSTAQELRVLAGCLLHGPRRLCMNGPVLAAHSAGRVRELLAEWHPRHRAPAAAGTPDFLSGTSGTVGGRRAVLRRHGDRYLDRRTRRRRRALRRRAEAPDAPRRRVLVLGVERPDVANTMAASHAELARSVHDVEVRTAIAGTAGKFENLNRLLAQASLERVDWLLVIDDDVDLPTGFLDVFLLTCEEAGLRLAQPAHRLSSHAAWDVTRRRDRAADWRETTFVEIGPVTAFHRDTFRTLLPFPDLRMGWGLDLHWAAVAAQHGWPIGVVDATPVGHELRPVADTYPRDEAVAEATAFLRTRPYVPRDEVRTVRSGRIPVP</sequence>
<evidence type="ECO:0000259" key="1">
    <source>
        <dbReference type="Pfam" id="PF00535"/>
    </source>
</evidence>
<dbReference type="PANTHER" id="PTHR43179:SF7">
    <property type="entry name" value="RHAMNOSYLTRANSFERASE WBBL"/>
    <property type="match status" value="1"/>
</dbReference>
<dbReference type="SUPFAM" id="SSF53448">
    <property type="entry name" value="Nucleotide-diphospho-sugar transferases"/>
    <property type="match status" value="2"/>
</dbReference>
<protein>
    <recommendedName>
        <fullName evidence="1">Glycosyltransferase 2-like domain-containing protein</fullName>
    </recommendedName>
</protein>
<reference evidence="2 3" key="1">
    <citation type="submission" date="2018-03" db="EMBL/GenBank/DDBJ databases">
        <title>Aquarubrobacter algicola gen. nov., sp. nov., a novel actinobacterium isolated from shallow eutrophic lake during the end of cyanobacterial harmful algal blooms.</title>
        <authorList>
            <person name="Chun S.J."/>
        </authorList>
    </citation>
    <scope>NUCLEOTIDE SEQUENCE [LARGE SCALE GENOMIC DNA]</scope>
    <source>
        <strain evidence="2 3">Seoho-28</strain>
    </source>
</reference>
<name>A0A2T4UKU1_9ACTN</name>
<dbReference type="InterPro" id="IPR029044">
    <property type="entry name" value="Nucleotide-diphossugar_trans"/>
</dbReference>
<evidence type="ECO:0000313" key="3">
    <source>
        <dbReference type="Proteomes" id="UP000240739"/>
    </source>
</evidence>
<dbReference type="InterPro" id="IPR001173">
    <property type="entry name" value="Glyco_trans_2-like"/>
</dbReference>
<dbReference type="Gene3D" id="3.90.550.10">
    <property type="entry name" value="Spore Coat Polysaccharide Biosynthesis Protein SpsA, Chain A"/>
    <property type="match status" value="2"/>
</dbReference>
<gene>
    <name evidence="2" type="ORF">C7Y72_09530</name>
</gene>
<feature type="domain" description="Glycosyltransferase 2-like" evidence="1">
    <location>
        <begin position="24"/>
        <end position="185"/>
    </location>
</feature>
<comment type="caution">
    <text evidence="2">The sequence shown here is derived from an EMBL/GenBank/DDBJ whole genome shotgun (WGS) entry which is preliminary data.</text>
</comment>
<dbReference type="Pfam" id="PF00535">
    <property type="entry name" value="Glycos_transf_2"/>
    <property type="match status" value="1"/>
</dbReference>
<dbReference type="PANTHER" id="PTHR43179">
    <property type="entry name" value="RHAMNOSYLTRANSFERASE WBBL"/>
    <property type="match status" value="1"/>
</dbReference>
<dbReference type="Proteomes" id="UP000240739">
    <property type="component" value="Unassembled WGS sequence"/>
</dbReference>
<dbReference type="EMBL" id="PYYB01000001">
    <property type="protein sequence ID" value="PTL59872.1"/>
    <property type="molecule type" value="Genomic_DNA"/>
</dbReference>
<evidence type="ECO:0000313" key="2">
    <source>
        <dbReference type="EMBL" id="PTL59872.1"/>
    </source>
</evidence>
<organism evidence="2 3">
    <name type="scientific">Paraconexibacter algicola</name>
    <dbReference type="NCBI Taxonomy" id="2133960"/>
    <lineage>
        <taxon>Bacteria</taxon>
        <taxon>Bacillati</taxon>
        <taxon>Actinomycetota</taxon>
        <taxon>Thermoleophilia</taxon>
        <taxon>Solirubrobacterales</taxon>
        <taxon>Paraconexibacteraceae</taxon>
        <taxon>Paraconexibacter</taxon>
    </lineage>
</organism>
<accession>A0A2T4UKU1</accession>
<dbReference type="OrthoDB" id="2369748at2"/>
<dbReference type="AlphaFoldDB" id="A0A2T4UKU1"/>
<proteinExistence type="predicted"/>